<organism evidence="3 4">
    <name type="scientific">Alicyclobacillus fastidiosus</name>
    <dbReference type="NCBI Taxonomy" id="392011"/>
    <lineage>
        <taxon>Bacteria</taxon>
        <taxon>Bacillati</taxon>
        <taxon>Bacillota</taxon>
        <taxon>Bacilli</taxon>
        <taxon>Bacillales</taxon>
        <taxon>Alicyclobacillaceae</taxon>
        <taxon>Alicyclobacillus</taxon>
    </lineage>
</organism>
<evidence type="ECO:0000313" key="4">
    <source>
        <dbReference type="Proteomes" id="UP001579974"/>
    </source>
</evidence>
<protein>
    <submittedName>
        <fullName evidence="3">MarR family transcriptional regulator</fullName>
    </submittedName>
</protein>
<accession>A0ABV5AGP1</accession>
<dbReference type="PANTHER" id="PTHR33164:SF43">
    <property type="entry name" value="HTH-TYPE TRANSCRIPTIONAL REPRESSOR YETL"/>
    <property type="match status" value="1"/>
</dbReference>
<dbReference type="InterPro" id="IPR036388">
    <property type="entry name" value="WH-like_DNA-bd_sf"/>
</dbReference>
<dbReference type="SMART" id="SM00529">
    <property type="entry name" value="HTH_DTXR"/>
    <property type="match status" value="1"/>
</dbReference>
<dbReference type="InterPro" id="IPR039422">
    <property type="entry name" value="MarR/SlyA-like"/>
</dbReference>
<dbReference type="PROSITE" id="PS50995">
    <property type="entry name" value="HTH_MARR_2"/>
    <property type="match status" value="1"/>
</dbReference>
<dbReference type="SMART" id="SM00347">
    <property type="entry name" value="HTH_MARR"/>
    <property type="match status" value="1"/>
</dbReference>
<dbReference type="RefSeq" id="WP_275472944.1">
    <property type="nucleotide sequence ID" value="NZ_CP162940.1"/>
</dbReference>
<comment type="caution">
    <text evidence="3">The sequence shown here is derived from an EMBL/GenBank/DDBJ whole genome shotgun (WGS) entry which is preliminary data.</text>
</comment>
<dbReference type="InterPro" id="IPR036390">
    <property type="entry name" value="WH_DNA-bd_sf"/>
</dbReference>
<evidence type="ECO:0000256" key="1">
    <source>
        <dbReference type="ARBA" id="ARBA00023125"/>
    </source>
</evidence>
<sequence length="160" mass="18356">MIMDELDQSAAAKLFQSFMRFRRVHWLGRTSTGRKPSDIRVLFTIRRGERQHVNGLKVSDISELLHVAVPTVTQLIKGLEASGFVERRMDDEDKRVIRVRMTKRGNEEIVRARKETLNSLNGLVDFLGEEQSEQLAALLAQVCQYYDDPQQRLAAEEARG</sequence>
<dbReference type="SUPFAM" id="SSF46785">
    <property type="entry name" value="Winged helix' DNA-binding domain"/>
    <property type="match status" value="1"/>
</dbReference>
<dbReference type="PRINTS" id="PR00598">
    <property type="entry name" value="HTHMARR"/>
</dbReference>
<dbReference type="Proteomes" id="UP001579974">
    <property type="component" value="Unassembled WGS sequence"/>
</dbReference>
<gene>
    <name evidence="3" type="ORF">KKP3000_000181</name>
</gene>
<dbReference type="InterPro" id="IPR000835">
    <property type="entry name" value="HTH_MarR-typ"/>
</dbReference>
<evidence type="ECO:0000313" key="3">
    <source>
        <dbReference type="EMBL" id="MFB5191408.1"/>
    </source>
</evidence>
<dbReference type="Gene3D" id="1.10.10.10">
    <property type="entry name" value="Winged helix-like DNA-binding domain superfamily/Winged helix DNA-binding domain"/>
    <property type="match status" value="1"/>
</dbReference>
<dbReference type="InterPro" id="IPR022689">
    <property type="entry name" value="Iron_dep_repressor"/>
</dbReference>
<dbReference type="EMBL" id="JBDXSU010000011">
    <property type="protein sequence ID" value="MFB5191408.1"/>
    <property type="molecule type" value="Genomic_DNA"/>
</dbReference>
<name>A0ABV5AGP1_9BACL</name>
<feature type="domain" description="HTH marR-type" evidence="2">
    <location>
        <begin position="1"/>
        <end position="144"/>
    </location>
</feature>
<keyword evidence="1" id="KW-0238">DNA-binding</keyword>
<evidence type="ECO:0000259" key="2">
    <source>
        <dbReference type="PROSITE" id="PS50995"/>
    </source>
</evidence>
<dbReference type="PANTHER" id="PTHR33164">
    <property type="entry name" value="TRANSCRIPTIONAL REGULATOR, MARR FAMILY"/>
    <property type="match status" value="1"/>
</dbReference>
<proteinExistence type="predicted"/>
<keyword evidence="4" id="KW-1185">Reference proteome</keyword>
<reference evidence="3 4" key="1">
    <citation type="journal article" date="2024" name="Int. J. Mol. Sci.">
        <title>Exploration of Alicyclobacillus spp. Genome in Search of Antibiotic Resistance.</title>
        <authorList>
            <person name="Bucka-Kolendo J."/>
            <person name="Kiousi D.E."/>
            <person name="Dekowska A."/>
            <person name="Mikolajczuk-Szczyrba A."/>
            <person name="Karadedos D.M."/>
            <person name="Michael P."/>
            <person name="Galanis A."/>
            <person name="Sokolowska B."/>
        </authorList>
    </citation>
    <scope>NUCLEOTIDE SEQUENCE [LARGE SCALE GENOMIC DNA]</scope>
    <source>
        <strain evidence="3 4">KKP 3000</strain>
    </source>
</reference>
<dbReference type="Pfam" id="PF01047">
    <property type="entry name" value="MarR"/>
    <property type="match status" value="1"/>
</dbReference>